<feature type="region of interest" description="Disordered" evidence="1">
    <location>
        <begin position="1"/>
        <end position="40"/>
    </location>
</feature>
<proteinExistence type="predicted"/>
<keyword evidence="3" id="KW-1185">Reference proteome</keyword>
<feature type="compositionally biased region" description="Basic and acidic residues" evidence="1">
    <location>
        <begin position="87"/>
        <end position="100"/>
    </location>
</feature>
<evidence type="ECO:0000313" key="2">
    <source>
        <dbReference type="EMBL" id="PNH07102.1"/>
    </source>
</evidence>
<dbReference type="Pfam" id="PF09495">
    <property type="entry name" value="DUF2462"/>
    <property type="match status" value="1"/>
</dbReference>
<accession>A0A2J8A3K7</accession>
<dbReference type="InterPro" id="IPR019034">
    <property type="entry name" value="UPF0390"/>
</dbReference>
<sequence>MPQKQLKPGKKIDKKQDAANRHGKTPVTRKGKYEKPPKKIKALELYQDEKEVSKAINKRNESSMAGVAEQKGGKLKMIKGPPPVLASKDRLKKDQKEKRAQAQKAKAAPPVEDMEEDD</sequence>
<name>A0A2J8A3K7_9CHLO</name>
<dbReference type="Proteomes" id="UP000236333">
    <property type="component" value="Unassembled WGS sequence"/>
</dbReference>
<comment type="caution">
    <text evidence="2">The sequence shown here is derived from an EMBL/GenBank/DDBJ whole genome shotgun (WGS) entry which is preliminary data.</text>
</comment>
<feature type="compositionally biased region" description="Basic and acidic residues" evidence="1">
    <location>
        <begin position="10"/>
        <end position="20"/>
    </location>
</feature>
<dbReference type="PANTHER" id="PTHR36769:SF1">
    <property type="entry name" value="2,3-BISPHOSPHOGLYCERATE-DEPENDENT PHOSPHOGLYCERATE MUTASE"/>
    <property type="match status" value="1"/>
</dbReference>
<dbReference type="AlphaFoldDB" id="A0A2J8A3K7"/>
<evidence type="ECO:0000256" key="1">
    <source>
        <dbReference type="SAM" id="MobiDB-lite"/>
    </source>
</evidence>
<organism evidence="2 3">
    <name type="scientific">Tetrabaena socialis</name>
    <dbReference type="NCBI Taxonomy" id="47790"/>
    <lineage>
        <taxon>Eukaryota</taxon>
        <taxon>Viridiplantae</taxon>
        <taxon>Chlorophyta</taxon>
        <taxon>core chlorophytes</taxon>
        <taxon>Chlorophyceae</taxon>
        <taxon>CS clade</taxon>
        <taxon>Chlamydomonadales</taxon>
        <taxon>Tetrabaenaceae</taxon>
        <taxon>Tetrabaena</taxon>
    </lineage>
</organism>
<dbReference type="EMBL" id="PGGS01000197">
    <property type="protein sequence ID" value="PNH07102.1"/>
    <property type="molecule type" value="Genomic_DNA"/>
</dbReference>
<evidence type="ECO:0000313" key="3">
    <source>
        <dbReference type="Proteomes" id="UP000236333"/>
    </source>
</evidence>
<feature type="region of interest" description="Disordered" evidence="1">
    <location>
        <begin position="56"/>
        <end position="118"/>
    </location>
</feature>
<feature type="compositionally biased region" description="Basic residues" evidence="1">
    <location>
        <begin position="21"/>
        <end position="30"/>
    </location>
</feature>
<dbReference type="OrthoDB" id="511222at2759"/>
<reference evidence="2 3" key="1">
    <citation type="journal article" date="2017" name="Mol. Biol. Evol.">
        <title>The 4-celled Tetrabaena socialis nuclear genome reveals the essential components for genetic control of cell number at the origin of multicellularity in the volvocine lineage.</title>
        <authorList>
            <person name="Featherston J."/>
            <person name="Arakaki Y."/>
            <person name="Hanschen E.R."/>
            <person name="Ferris P.J."/>
            <person name="Michod R.E."/>
            <person name="Olson B.J.S.C."/>
            <person name="Nozaki H."/>
            <person name="Durand P.M."/>
        </authorList>
    </citation>
    <scope>NUCLEOTIDE SEQUENCE [LARGE SCALE GENOMIC DNA]</scope>
    <source>
        <strain evidence="2 3">NIES-571</strain>
    </source>
</reference>
<protein>
    <submittedName>
        <fullName evidence="2">Uncharacterized protein</fullName>
    </submittedName>
</protein>
<gene>
    <name evidence="2" type="ORF">TSOC_006460</name>
</gene>
<dbReference type="PANTHER" id="PTHR36769">
    <property type="entry name" value="2,3-BISPHOSPHOGLYCERATE-DEPENDENT PHOSPHOGLYCERATE MUTASE"/>
    <property type="match status" value="1"/>
</dbReference>